<comment type="subunit">
    <text evidence="9">Homodimer.</text>
</comment>
<proteinExistence type="inferred from homology"/>
<feature type="binding site" evidence="9">
    <location>
        <position position="248"/>
    </location>
    <ligand>
        <name>Mg(2+)</name>
        <dbReference type="ChEBI" id="CHEBI:18420"/>
        <label>2</label>
    </ligand>
</feature>
<keyword evidence="3 9" id="KW-0547">Nucleotide-binding</keyword>
<evidence type="ECO:0000313" key="11">
    <source>
        <dbReference type="EMBL" id="PZX54790.1"/>
    </source>
</evidence>
<evidence type="ECO:0000313" key="12">
    <source>
        <dbReference type="Proteomes" id="UP000248882"/>
    </source>
</evidence>
<feature type="domain" description="B12-binding" evidence="10">
    <location>
        <begin position="13"/>
        <end position="151"/>
    </location>
</feature>
<evidence type="ECO:0000256" key="2">
    <source>
        <dbReference type="ARBA" id="ARBA00022628"/>
    </source>
</evidence>
<feature type="binding site" evidence="9">
    <location>
        <position position="760"/>
    </location>
    <ligand>
        <name>substrate</name>
    </ligand>
</feature>
<keyword evidence="4 9" id="KW-0378">Hydrolase</keyword>
<feature type="binding site" evidence="9">
    <location>
        <position position="893"/>
    </location>
    <ligand>
        <name>substrate</name>
    </ligand>
</feature>
<evidence type="ECO:0000256" key="6">
    <source>
        <dbReference type="ARBA" id="ARBA00023186"/>
    </source>
</evidence>
<evidence type="ECO:0000256" key="8">
    <source>
        <dbReference type="ARBA" id="ARBA00023285"/>
    </source>
</evidence>
<dbReference type="HAMAP" id="MF_02050">
    <property type="entry name" value="IcmF"/>
    <property type="match status" value="1"/>
</dbReference>
<feature type="binding site" evidence="9">
    <location>
        <position position="297"/>
    </location>
    <ligand>
        <name>Mg(2+)</name>
        <dbReference type="ChEBI" id="CHEBI:18420"/>
        <label>2</label>
    </ligand>
</feature>
<dbReference type="Proteomes" id="UP000248882">
    <property type="component" value="Unassembled WGS sequence"/>
</dbReference>
<sequence>MTTIPESYKPKNHIRIVTAASLFDGHDAAINIMRRIIQATGCEVIHLGHNRSVQEIVDCAIQEDVQAIAITSYQGGHVEFFKYMYDLLREKGAAHVKIFGGGGGTILPEEIKELQDYGINRIYAPDDGRSLGLQGMINDLVSQCDFAIGETLPKGFALNVENKEHVSRAISAFENFPENSTELLAKVRKQSETCKTPVIGITGTGGAGKSSLVDELVRRFIMDFEDKTLAIISVDPSKRKTGGALLGDRIRMNAIHHPRVYMRSLATRQSNLALSKYVQDAVDTVKAAGYDMVILETSGIGQSDTEIIEHSDLSLYVMTPEYGAASQLEKIDMLDFADLIALNKFDKRGALDAIRDVKKQFKRNHHLWETKDEDIPVFGTIASQFNDPGMNQLYRSLISKIAEKYPEMKSNFELTAGSSEKIYIIPPARTRYLSEISEINRNYDVWVDEQKEIAQQLYSISKSIEAIAKTNLEDKDRLIKELQEVYAQVEIEFDPKNKKWLEEWADESAKYGEDFYVFKVRDKEIKIKTFSTSLSDTRIPKISLPKYEAWGDLLKWGLRENVPGKFPYTAGVFPFKREGEDPTRMFAGEGGPERTNKRFHYVSKDMAAKRLSTAFDSVTLYGEDPDYRPDIYGKIGNSGVNVCCLDDAKKLYSGFNLVDPMTSVSMTINGPAATMTAFFMNAAIDQQCEVYIKEQGLEKEIDQKIAQLYKDKNLPRPTYNAKVPEGNNGLGLMLLGVTGDQVLPLEVYQKIKADTIARVRGTVQADILKEDQAQNTCIFSTEFSLRLMGDVQQYFIEQSIRNFYSVSISGYHIAEAGANPITQLALTLSNGFTYVEYYVSRGMDINQFAPNLSFFFSNGIDPEYAVIGRVARRIWAKAMKLKYGANERSQMLKYHIQTSGRSLHAQEIDFNDIRTTLQALYAIYDNCNSLHTNAYDEAITTPTEASVRRAMAIQLIINKELGLAKNENPIQGAFIIEELTDLIEEAVYVEFDRITERGGVLGAMETMYQRGKIQEESMHYEMLKHTGVYPIIGVNTFLSSDGSPTVTPGEVIRAETEEKEAQIKTLQTLHAANPTLVTEHLQALRKVSVNNENIFAELMEAVKYCSLGEITHALYEVGGQYRRNM</sequence>
<dbReference type="SUPFAM" id="SSF52540">
    <property type="entry name" value="P-loop containing nucleoside triphosphate hydrolases"/>
    <property type="match status" value="1"/>
</dbReference>
<gene>
    <name evidence="9" type="primary">icmF</name>
    <name evidence="11" type="ORF">LV85_01128</name>
</gene>
<dbReference type="GO" id="GO:0003924">
    <property type="term" value="F:GTPase activity"/>
    <property type="evidence" value="ECO:0007669"/>
    <property type="project" value="UniProtKB-UniRule"/>
</dbReference>
<dbReference type="GO" id="GO:0000287">
    <property type="term" value="F:magnesium ion binding"/>
    <property type="evidence" value="ECO:0007669"/>
    <property type="project" value="UniProtKB-UniRule"/>
</dbReference>
<comment type="catalytic activity">
    <reaction evidence="9">
        <text>2-methylpropanoyl-CoA = butanoyl-CoA</text>
        <dbReference type="Rhea" id="RHEA:13141"/>
        <dbReference type="ChEBI" id="CHEBI:57338"/>
        <dbReference type="ChEBI" id="CHEBI:57371"/>
        <dbReference type="EC" id="5.4.99.13"/>
    </reaction>
</comment>
<dbReference type="GO" id="GO:0034784">
    <property type="term" value="F:pivalyl-CoA mutase activity"/>
    <property type="evidence" value="ECO:0007669"/>
    <property type="project" value="InterPro"/>
</dbReference>
<comment type="domain">
    <text evidence="9">Is composed of four functional domains: the N-terminal 5'-deoxyadenosylcobalamin binding region that is homologous to the small subunit of ICM (IcmB), a middle P-loop GTPase domain (MeaI) that likely acts as a chaperone for ICM, a structured linker region involved in dimer formation, and a C-terminal part that is homologous to the large substrate-binding subunit of ICM (IcmA).</text>
</comment>
<feature type="binding site" evidence="9">
    <location>
        <position position="888"/>
    </location>
    <ligand>
        <name>substrate</name>
    </ligand>
</feature>
<comment type="cofactor">
    <cofactor evidence="1 9">
        <name>adenosylcob(III)alamin</name>
        <dbReference type="ChEBI" id="CHEBI:18408"/>
    </cofactor>
</comment>
<keyword evidence="5 9" id="KW-0342">GTP-binding</keyword>
<keyword evidence="7 9" id="KW-0413">Isomerase</keyword>
<keyword evidence="8 9" id="KW-0170">Cobalt</keyword>
<feature type="binding site" evidence="9">
    <location>
        <begin position="206"/>
        <end position="211"/>
    </location>
    <ligand>
        <name>GTP</name>
        <dbReference type="ChEBI" id="CHEBI:37565"/>
    </ligand>
</feature>
<evidence type="ECO:0000259" key="10">
    <source>
        <dbReference type="PROSITE" id="PS51332"/>
    </source>
</evidence>
<dbReference type="InterPro" id="IPR033669">
    <property type="entry name" value="IcmF"/>
</dbReference>
<dbReference type="GO" id="GO:0005525">
    <property type="term" value="F:GTP binding"/>
    <property type="evidence" value="ECO:0007669"/>
    <property type="project" value="UniProtKB-UniRule"/>
</dbReference>
<dbReference type="OrthoDB" id="9762378at2"/>
<evidence type="ECO:0000256" key="9">
    <source>
        <dbReference type="HAMAP-Rule" id="MF_02050"/>
    </source>
</evidence>
<keyword evidence="9" id="KW-0479">Metal-binding</keyword>
<feature type="binding site" evidence="9">
    <location>
        <position position="251"/>
    </location>
    <ligand>
        <name>GTP</name>
        <dbReference type="ChEBI" id="CHEBI:37565"/>
    </ligand>
</feature>
<comment type="caution">
    <text evidence="11">The sequence shown here is derived from an EMBL/GenBank/DDBJ whole genome shotgun (WGS) entry which is preliminary data.</text>
</comment>
<comment type="cofactor">
    <cofactor evidence="9">
        <name>Mg(2+)</name>
        <dbReference type="ChEBI" id="CHEBI:18420"/>
    </cofactor>
</comment>
<keyword evidence="2 9" id="KW-0846">Cobalamin</keyword>
<feature type="binding site" evidence="9">
    <location>
        <position position="296"/>
    </location>
    <ligand>
        <name>Mg(2+)</name>
        <dbReference type="ChEBI" id="CHEBI:18420"/>
        <label>1</label>
        <note>catalytic</note>
    </ligand>
</feature>
<dbReference type="InterPro" id="IPR016176">
    <property type="entry name" value="Cbl-dep_enz_cat"/>
</dbReference>
<keyword evidence="9" id="KW-0460">Magnesium</keyword>
<comment type="similarity">
    <text evidence="9">Belongs to the IcmF family.</text>
</comment>
<feature type="binding site" evidence="9">
    <location>
        <position position="235"/>
    </location>
    <ligand>
        <name>Mg(2+)</name>
        <dbReference type="ChEBI" id="CHEBI:18420"/>
        <label>2</label>
    </ligand>
</feature>
<evidence type="ECO:0000256" key="7">
    <source>
        <dbReference type="ARBA" id="ARBA00023235"/>
    </source>
</evidence>
<feature type="binding site" evidence="9">
    <location>
        <position position="610"/>
    </location>
    <ligand>
        <name>substrate</name>
    </ligand>
</feature>
<dbReference type="CDD" id="cd02071">
    <property type="entry name" value="MM_CoA_mut_B12_BD"/>
    <property type="match status" value="1"/>
</dbReference>
<comment type="function">
    <text evidence="9">Catalyzes the reversible interconversion of isobutyryl-CoA and n-butyryl-CoA, using radical chemistry. Also exhibits GTPase activity, associated with its G-protein domain (MeaI) that functions as a chaperone that assists cofactor delivery and proper holo-enzyme assembly.</text>
</comment>
<dbReference type="PROSITE" id="PS51332">
    <property type="entry name" value="B12_BINDING"/>
    <property type="match status" value="1"/>
</dbReference>
<protein>
    <recommendedName>
        <fullName evidence="9">Fused isobutyryl-CoA mutase</fullName>
    </recommendedName>
    <domain>
        <recommendedName>
            <fullName evidence="9">Isobutyryl-CoA mutase</fullName>
            <shortName evidence="9">ICM</shortName>
            <ecNumber evidence="9">5.4.99.13</ecNumber>
        </recommendedName>
    </domain>
    <domain>
        <recommendedName>
            <fullName evidence="9">P-loop GTPase</fullName>
            <ecNumber evidence="9">3.6.5.-</ecNumber>
        </recommendedName>
        <alternativeName>
            <fullName evidence="9">G-protein chaperone</fullName>
        </alternativeName>
    </domain>
</protein>
<evidence type="ECO:0000256" key="4">
    <source>
        <dbReference type="ARBA" id="ARBA00022801"/>
    </source>
</evidence>
<dbReference type="EC" id="5.4.99.13" evidence="9"/>
<dbReference type="FunFam" id="3.40.50.280:FF:000005">
    <property type="entry name" value="Fused isobutyryl-CoA mutase"/>
    <property type="match status" value="1"/>
</dbReference>
<dbReference type="Pfam" id="PF03308">
    <property type="entry name" value="MeaB"/>
    <property type="match status" value="1"/>
</dbReference>
<dbReference type="EC" id="3.6.5.-" evidence="9"/>
<name>A0A2W7R8S4_9BACT</name>
<evidence type="ECO:0000256" key="3">
    <source>
        <dbReference type="ARBA" id="ARBA00022741"/>
    </source>
</evidence>
<dbReference type="InterPro" id="IPR006158">
    <property type="entry name" value="Cobalamin-bd"/>
</dbReference>
<evidence type="ECO:0000256" key="1">
    <source>
        <dbReference type="ARBA" id="ARBA00001922"/>
    </source>
</evidence>
<keyword evidence="12" id="KW-1185">Reference proteome</keyword>
<feature type="binding site" evidence="9">
    <location>
        <position position="1005"/>
    </location>
    <ligand>
        <name>GTP</name>
        <dbReference type="ChEBI" id="CHEBI:37565"/>
    </ligand>
</feature>
<feature type="binding site" evidence="9">
    <location>
        <position position="210"/>
    </location>
    <ligand>
        <name>Mg(2+)</name>
        <dbReference type="ChEBI" id="CHEBI:18420"/>
        <label>1</label>
        <note>catalytic</note>
    </ligand>
</feature>
<dbReference type="Gene3D" id="3.20.20.240">
    <property type="entry name" value="Methylmalonyl-CoA mutase"/>
    <property type="match status" value="1"/>
</dbReference>
<feature type="binding site" evidence="9">
    <location>
        <position position="248"/>
    </location>
    <ligand>
        <name>Mg(2+)</name>
        <dbReference type="ChEBI" id="CHEBI:18420"/>
        <label>1</label>
        <note>catalytic</note>
    </ligand>
</feature>
<dbReference type="RefSeq" id="WP_111317210.1">
    <property type="nucleotide sequence ID" value="NZ_QKZT01000004.1"/>
</dbReference>
<organism evidence="11 12">
    <name type="scientific">Algoriphagus chordae</name>
    <dbReference type="NCBI Taxonomy" id="237019"/>
    <lineage>
        <taxon>Bacteria</taxon>
        <taxon>Pseudomonadati</taxon>
        <taxon>Bacteroidota</taxon>
        <taxon>Cytophagia</taxon>
        <taxon>Cytophagales</taxon>
        <taxon>Cyclobacteriaceae</taxon>
        <taxon>Algoriphagus</taxon>
    </lineage>
</organism>
<feature type="binding site" evidence="9">
    <location>
        <position position="234"/>
    </location>
    <ligand>
        <name>Mg(2+)</name>
        <dbReference type="ChEBI" id="CHEBI:18420"/>
        <label>2</label>
    </ligand>
</feature>
<feature type="binding site" evidence="9">
    <location>
        <position position="1124"/>
    </location>
    <ligand>
        <name>GTP</name>
        <dbReference type="ChEBI" id="CHEBI:37565"/>
    </ligand>
</feature>
<reference evidence="11 12" key="1">
    <citation type="submission" date="2018-06" db="EMBL/GenBank/DDBJ databases">
        <title>Genomic Encyclopedia of Archaeal and Bacterial Type Strains, Phase II (KMG-II): from individual species to whole genera.</title>
        <authorList>
            <person name="Goeker M."/>
        </authorList>
    </citation>
    <scope>NUCLEOTIDE SEQUENCE [LARGE SCALE GENOMIC DNA]</scope>
    <source>
        <strain evidence="11 12">DSM 19830</strain>
    </source>
</reference>
<comment type="caution">
    <text evidence="9">Lacks conserved residue(s) required for the propagation of feature annotation.</text>
</comment>
<feature type="binding site" description="axial binding residue" evidence="9">
    <location>
        <position position="26"/>
    </location>
    <ligand>
        <name>adenosylcob(III)alamin</name>
        <dbReference type="ChEBI" id="CHEBI:18408"/>
    </ligand>
    <ligandPart>
        <name>Co</name>
        <dbReference type="ChEBI" id="CHEBI:27638"/>
    </ligandPart>
</feature>
<dbReference type="AlphaFoldDB" id="A0A2W7R8S4"/>
<dbReference type="InterPro" id="IPR052040">
    <property type="entry name" value="GTPase/Isobutyryl-CoA_mutase"/>
</dbReference>
<dbReference type="PANTHER" id="PTHR43087">
    <property type="entry name" value="LYSINE/ARGININE/ORNITHINE TRANSPORT SYSTEM KINASE"/>
    <property type="match status" value="1"/>
</dbReference>
<dbReference type="InterPro" id="IPR006099">
    <property type="entry name" value="MeMalonylCoA_mutase_a/b_cat"/>
</dbReference>
<dbReference type="InterPro" id="IPR027417">
    <property type="entry name" value="P-loop_NTPase"/>
</dbReference>
<dbReference type="Pfam" id="PF01642">
    <property type="entry name" value="MM_CoA_mutase"/>
    <property type="match status" value="2"/>
</dbReference>
<feature type="binding site" evidence="9">
    <location>
        <begin position="343"/>
        <end position="346"/>
    </location>
    <ligand>
        <name>GTP</name>
        <dbReference type="ChEBI" id="CHEBI:37565"/>
    </ligand>
</feature>
<dbReference type="Gene3D" id="3.40.50.300">
    <property type="entry name" value="P-loop containing nucleotide triphosphate hydrolases"/>
    <property type="match status" value="1"/>
</dbReference>
<dbReference type="GO" id="GO:0031419">
    <property type="term" value="F:cobalamin binding"/>
    <property type="evidence" value="ECO:0007669"/>
    <property type="project" value="UniProtKB-UniRule"/>
</dbReference>
<accession>A0A2W7R8S4</accession>
<keyword evidence="9" id="KW-0511">Multifunctional enzyme</keyword>
<feature type="binding site" evidence="9">
    <location>
        <position position="804"/>
    </location>
    <ligand>
        <name>substrate</name>
    </ligand>
</feature>
<dbReference type="InterPro" id="IPR036724">
    <property type="entry name" value="Cobalamin-bd_sf"/>
</dbReference>
<dbReference type="GO" id="GO:0047727">
    <property type="term" value="F:isobutyryl-CoA mutase activity"/>
    <property type="evidence" value="ECO:0007669"/>
    <property type="project" value="UniProtKB-UniRule"/>
</dbReference>
<dbReference type="SUPFAM" id="SSF51703">
    <property type="entry name" value="Cobalamin (vitamin B12)-dependent enzymes"/>
    <property type="match status" value="1"/>
</dbReference>
<dbReference type="EMBL" id="QKZT01000004">
    <property type="protein sequence ID" value="PZX54790.1"/>
    <property type="molecule type" value="Genomic_DNA"/>
</dbReference>
<keyword evidence="6 9" id="KW-0143">Chaperone</keyword>
<feature type="binding site" evidence="9">
    <location>
        <position position="296"/>
    </location>
    <ligand>
        <name>Mg(2+)</name>
        <dbReference type="ChEBI" id="CHEBI:18420"/>
        <label>2</label>
    </ligand>
</feature>
<dbReference type="Pfam" id="PF02310">
    <property type="entry name" value="B12-binding"/>
    <property type="match status" value="1"/>
</dbReference>
<evidence type="ECO:0000256" key="5">
    <source>
        <dbReference type="ARBA" id="ARBA00023134"/>
    </source>
</evidence>
<dbReference type="Gene3D" id="3.40.50.280">
    <property type="entry name" value="Cobalamin-binding domain"/>
    <property type="match status" value="1"/>
</dbReference>
<dbReference type="PANTHER" id="PTHR43087:SF1">
    <property type="entry name" value="LAO_AO TRANSPORT SYSTEM ATPASE"/>
    <property type="match status" value="1"/>
</dbReference>
<comment type="catalytic activity">
    <reaction evidence="9">
        <text>GTP + H2O = GDP + phosphate + H(+)</text>
        <dbReference type="Rhea" id="RHEA:19669"/>
        <dbReference type="ChEBI" id="CHEBI:15377"/>
        <dbReference type="ChEBI" id="CHEBI:15378"/>
        <dbReference type="ChEBI" id="CHEBI:37565"/>
        <dbReference type="ChEBI" id="CHEBI:43474"/>
        <dbReference type="ChEBI" id="CHEBI:58189"/>
    </reaction>
</comment>
<feature type="binding site" evidence="9">
    <location>
        <position position="575"/>
    </location>
    <ligand>
        <name>substrate</name>
    </ligand>
</feature>
<dbReference type="SUPFAM" id="SSF52242">
    <property type="entry name" value="Cobalamin (vitamin B12)-binding domain"/>
    <property type="match status" value="1"/>
</dbReference>
<feature type="binding site" evidence="9">
    <location>
        <position position="853"/>
    </location>
    <ligand>
        <name>substrate</name>
    </ligand>
</feature>
<dbReference type="GO" id="GO:0006637">
    <property type="term" value="P:acyl-CoA metabolic process"/>
    <property type="evidence" value="ECO:0007669"/>
    <property type="project" value="UniProtKB-UniRule"/>
</dbReference>